<accession>A0A511D597</accession>
<sequence>MIVLDASAALAALLNAGVARRTLGDEQLHAPHLVDAEVASSLRRRVAAGQVGVEAARAALHTWQRLGMTRYPVVGLLGRVWELRENVSAHDAVHVALAEFLDCALLTADARLSRAPGTRCSITVVPC</sequence>
<evidence type="ECO:0000256" key="1">
    <source>
        <dbReference type="ARBA" id="ARBA00022649"/>
    </source>
</evidence>
<dbReference type="EC" id="3.1.-.-" evidence="6"/>
<dbReference type="GO" id="GO:0090729">
    <property type="term" value="F:toxin activity"/>
    <property type="evidence" value="ECO:0007669"/>
    <property type="project" value="UniProtKB-KW"/>
</dbReference>
<gene>
    <name evidence="6" type="primary">vapC</name>
    <name evidence="8" type="ORF">PA7_37820</name>
</gene>
<comment type="similarity">
    <text evidence="6">Belongs to the PINc/VapC protein family.</text>
</comment>
<evidence type="ECO:0000256" key="3">
    <source>
        <dbReference type="ARBA" id="ARBA00022723"/>
    </source>
</evidence>
<feature type="binding site" evidence="6">
    <location>
        <position position="91"/>
    </location>
    <ligand>
        <name>Mg(2+)</name>
        <dbReference type="ChEBI" id="CHEBI:18420"/>
    </ligand>
</feature>
<dbReference type="PANTHER" id="PTHR35901:SF1">
    <property type="entry name" value="EXONUCLEASE VAPC9"/>
    <property type="match status" value="1"/>
</dbReference>
<evidence type="ECO:0000259" key="7">
    <source>
        <dbReference type="Pfam" id="PF01850"/>
    </source>
</evidence>
<dbReference type="InterPro" id="IPR022907">
    <property type="entry name" value="VapC_family"/>
</dbReference>
<evidence type="ECO:0000256" key="5">
    <source>
        <dbReference type="ARBA" id="ARBA00022842"/>
    </source>
</evidence>
<evidence type="ECO:0000256" key="4">
    <source>
        <dbReference type="ARBA" id="ARBA00022801"/>
    </source>
</evidence>
<protein>
    <recommendedName>
        <fullName evidence="6">Ribonuclease VapC</fullName>
        <shortName evidence="6">RNase VapC</shortName>
        <ecNumber evidence="6">3.1.-.-</ecNumber>
    </recommendedName>
    <alternativeName>
        <fullName evidence="6">Toxin VapC</fullName>
    </alternativeName>
</protein>
<name>A0A511D597_9PSEU</name>
<keyword evidence="2 6" id="KW-0540">Nuclease</keyword>
<organism evidence="8 9">
    <name type="scientific">Pseudonocardia asaccharolytica DSM 44247 = NBRC 16224</name>
    <dbReference type="NCBI Taxonomy" id="1123024"/>
    <lineage>
        <taxon>Bacteria</taxon>
        <taxon>Bacillati</taxon>
        <taxon>Actinomycetota</taxon>
        <taxon>Actinomycetes</taxon>
        <taxon>Pseudonocardiales</taxon>
        <taxon>Pseudonocardiaceae</taxon>
        <taxon>Pseudonocardia</taxon>
    </lineage>
</organism>
<dbReference type="GO" id="GO:0000287">
    <property type="term" value="F:magnesium ion binding"/>
    <property type="evidence" value="ECO:0007669"/>
    <property type="project" value="UniProtKB-UniRule"/>
</dbReference>
<dbReference type="STRING" id="1123024.GCA_000423625_04632"/>
<dbReference type="InterPro" id="IPR044153">
    <property type="entry name" value="PIN_Pae0151-like"/>
</dbReference>
<proteinExistence type="inferred from homology"/>
<evidence type="ECO:0000313" key="8">
    <source>
        <dbReference type="EMBL" id="GEL19945.1"/>
    </source>
</evidence>
<keyword evidence="4 6" id="KW-0378">Hydrolase</keyword>
<dbReference type="SUPFAM" id="SSF88723">
    <property type="entry name" value="PIN domain-like"/>
    <property type="match status" value="1"/>
</dbReference>
<evidence type="ECO:0000313" key="9">
    <source>
        <dbReference type="Proteomes" id="UP000321328"/>
    </source>
</evidence>
<dbReference type="PANTHER" id="PTHR35901">
    <property type="entry name" value="RIBONUCLEASE VAPC3"/>
    <property type="match status" value="1"/>
</dbReference>
<dbReference type="InterPro" id="IPR051619">
    <property type="entry name" value="TypeII_TA_RNase_PINc/VapC"/>
</dbReference>
<comment type="cofactor">
    <cofactor evidence="6">
        <name>Mg(2+)</name>
        <dbReference type="ChEBI" id="CHEBI:18420"/>
    </cofactor>
</comment>
<dbReference type="GO" id="GO:0016787">
    <property type="term" value="F:hydrolase activity"/>
    <property type="evidence" value="ECO:0007669"/>
    <property type="project" value="UniProtKB-KW"/>
</dbReference>
<dbReference type="CDD" id="cd09873">
    <property type="entry name" value="PIN_Pae0151-like"/>
    <property type="match status" value="1"/>
</dbReference>
<feature type="domain" description="PIN" evidence="7">
    <location>
        <begin position="2"/>
        <end position="116"/>
    </location>
</feature>
<dbReference type="OrthoDB" id="4377304at2"/>
<dbReference type="Proteomes" id="UP000321328">
    <property type="component" value="Unassembled WGS sequence"/>
</dbReference>
<dbReference type="InterPro" id="IPR002716">
    <property type="entry name" value="PIN_dom"/>
</dbReference>
<keyword evidence="9" id="KW-1185">Reference proteome</keyword>
<dbReference type="AlphaFoldDB" id="A0A511D597"/>
<evidence type="ECO:0000256" key="6">
    <source>
        <dbReference type="HAMAP-Rule" id="MF_00265"/>
    </source>
</evidence>
<comment type="caution">
    <text evidence="8">The sequence shown here is derived from an EMBL/GenBank/DDBJ whole genome shotgun (WGS) entry which is preliminary data.</text>
</comment>
<keyword evidence="6" id="KW-0800">Toxin</keyword>
<keyword evidence="1 6" id="KW-1277">Toxin-antitoxin system</keyword>
<feature type="binding site" evidence="6">
    <location>
        <position position="5"/>
    </location>
    <ligand>
        <name>Mg(2+)</name>
        <dbReference type="ChEBI" id="CHEBI:18420"/>
    </ligand>
</feature>
<comment type="function">
    <text evidence="6">Toxic component of a toxin-antitoxin (TA) system. An RNase.</text>
</comment>
<dbReference type="InterPro" id="IPR029060">
    <property type="entry name" value="PIN-like_dom_sf"/>
</dbReference>
<dbReference type="Pfam" id="PF01850">
    <property type="entry name" value="PIN"/>
    <property type="match status" value="1"/>
</dbReference>
<dbReference type="GO" id="GO:0004540">
    <property type="term" value="F:RNA nuclease activity"/>
    <property type="evidence" value="ECO:0007669"/>
    <property type="project" value="InterPro"/>
</dbReference>
<keyword evidence="5 6" id="KW-0460">Magnesium</keyword>
<keyword evidence="3 6" id="KW-0479">Metal-binding</keyword>
<dbReference type="HAMAP" id="MF_00265">
    <property type="entry name" value="VapC_Nob1"/>
    <property type="match status" value="1"/>
</dbReference>
<dbReference type="EMBL" id="BJVI01000051">
    <property type="protein sequence ID" value="GEL19945.1"/>
    <property type="molecule type" value="Genomic_DNA"/>
</dbReference>
<evidence type="ECO:0000256" key="2">
    <source>
        <dbReference type="ARBA" id="ARBA00022722"/>
    </source>
</evidence>
<dbReference type="Gene3D" id="3.40.50.1010">
    <property type="entry name" value="5'-nuclease"/>
    <property type="match status" value="1"/>
</dbReference>
<reference evidence="8 9" key="1">
    <citation type="submission" date="2019-07" db="EMBL/GenBank/DDBJ databases">
        <title>Whole genome shotgun sequence of Pseudonocardia asaccharolytica NBRC 16224.</title>
        <authorList>
            <person name="Hosoyama A."/>
            <person name="Uohara A."/>
            <person name="Ohji S."/>
            <person name="Ichikawa N."/>
        </authorList>
    </citation>
    <scope>NUCLEOTIDE SEQUENCE [LARGE SCALE GENOMIC DNA]</scope>
    <source>
        <strain evidence="8 9">NBRC 16224</strain>
    </source>
</reference>